<keyword evidence="1" id="KW-1133">Transmembrane helix</keyword>
<accession>A0A4D4KNC4</accession>
<organism evidence="2 3">
    <name type="scientific">Streptomyces violaceusniger</name>
    <dbReference type="NCBI Taxonomy" id="68280"/>
    <lineage>
        <taxon>Bacteria</taxon>
        <taxon>Bacillati</taxon>
        <taxon>Actinomycetota</taxon>
        <taxon>Actinomycetes</taxon>
        <taxon>Kitasatosporales</taxon>
        <taxon>Streptomycetaceae</taxon>
        <taxon>Streptomyces</taxon>
        <taxon>Streptomyces violaceusniger group</taxon>
    </lineage>
</organism>
<name>A0A4D4KNC4_STRVO</name>
<dbReference type="AlphaFoldDB" id="A0A4D4KNC4"/>
<evidence type="ECO:0000256" key="1">
    <source>
        <dbReference type="SAM" id="Phobius"/>
    </source>
</evidence>
<protein>
    <recommendedName>
        <fullName evidence="4">Fe-S oxidoreductase</fullName>
    </recommendedName>
</protein>
<keyword evidence="3" id="KW-1185">Reference proteome</keyword>
<feature type="transmembrane region" description="Helical" evidence="1">
    <location>
        <begin position="6"/>
        <end position="25"/>
    </location>
</feature>
<dbReference type="Proteomes" id="UP000301309">
    <property type="component" value="Unassembled WGS sequence"/>
</dbReference>
<sequence>MQLAAIIVSLVLIVVGAALFVRALLQIYNFMRLGQNVPAGTRTDEPAQRTLTVAREFLGHTRMNRWGVVGIAHWFVAVGFFSLLLTIVNAIGQLFQADWILPVIGDWAPYNVFVEFIGTMTVLGILVLIVIR</sequence>
<proteinExistence type="predicted"/>
<keyword evidence="1" id="KW-0472">Membrane</keyword>
<feature type="transmembrane region" description="Helical" evidence="1">
    <location>
        <begin position="71"/>
        <end position="92"/>
    </location>
</feature>
<comment type="caution">
    <text evidence="2">The sequence shown here is derived from an EMBL/GenBank/DDBJ whole genome shotgun (WGS) entry which is preliminary data.</text>
</comment>
<reference evidence="2 3" key="1">
    <citation type="journal article" date="2020" name="Int. J. Syst. Evol. Microbiol.">
        <title>Reclassification of Streptomyces castelarensis and Streptomyces sporoclivatus as later heterotypic synonyms of Streptomyces antimycoticus.</title>
        <authorList>
            <person name="Komaki H."/>
            <person name="Tamura T."/>
        </authorList>
    </citation>
    <scope>NUCLEOTIDE SEQUENCE [LARGE SCALE GENOMIC DNA]</scope>
    <source>
        <strain evidence="2 3">NBRC 13459</strain>
    </source>
</reference>
<dbReference type="EMBL" id="BJHW01000001">
    <property type="protein sequence ID" value="GDY50162.1"/>
    <property type="molecule type" value="Genomic_DNA"/>
</dbReference>
<evidence type="ECO:0008006" key="4">
    <source>
        <dbReference type="Google" id="ProtNLM"/>
    </source>
</evidence>
<keyword evidence="1" id="KW-0812">Transmembrane</keyword>
<evidence type="ECO:0000313" key="2">
    <source>
        <dbReference type="EMBL" id="GDY50162.1"/>
    </source>
</evidence>
<gene>
    <name evidence="2" type="ORF">SVIO_007850</name>
</gene>
<feature type="transmembrane region" description="Helical" evidence="1">
    <location>
        <begin position="112"/>
        <end position="131"/>
    </location>
</feature>
<evidence type="ECO:0000313" key="3">
    <source>
        <dbReference type="Proteomes" id="UP000301309"/>
    </source>
</evidence>